<sequence>MKKKKIIISFIASVVLIIGIFIGFKILQPPRSTEEKIKNPKPGDTFTIEGEKEIEEFKKEAEKNGQEVRIINGK</sequence>
<gene>
    <name evidence="2" type="ORF">XA3_15430</name>
</gene>
<dbReference type="Proteomes" id="UP001321861">
    <property type="component" value="Chromosome"/>
</dbReference>
<evidence type="ECO:0000313" key="3">
    <source>
        <dbReference type="Proteomes" id="UP001321861"/>
    </source>
</evidence>
<reference evidence="2 3" key="1">
    <citation type="journal article" date="2023" name="Microbiol. Spectr.">
        <title>Symbiosis of Carpenter Bees with Uncharacterized Lactic Acid Bacteria Showing NAD Auxotrophy.</title>
        <authorList>
            <person name="Kawasaki S."/>
            <person name="Ozawa K."/>
            <person name="Mori T."/>
            <person name="Yamamoto A."/>
            <person name="Ito M."/>
            <person name="Ohkuma M."/>
            <person name="Sakamoto M."/>
            <person name="Matsutani M."/>
        </authorList>
    </citation>
    <scope>NUCLEOTIDE SEQUENCE [LARGE SCALE GENOMIC DNA]</scope>
    <source>
        <strain evidence="2 3">XA3</strain>
    </source>
</reference>
<dbReference type="RefSeq" id="WP_317634912.1">
    <property type="nucleotide sequence ID" value="NZ_AP026802.1"/>
</dbReference>
<keyword evidence="1" id="KW-0472">Membrane</keyword>
<organism evidence="2 3">
    <name type="scientific">Xylocopilactobacillus apicola</name>
    <dbReference type="NCBI Taxonomy" id="2932184"/>
    <lineage>
        <taxon>Bacteria</taxon>
        <taxon>Bacillati</taxon>
        <taxon>Bacillota</taxon>
        <taxon>Bacilli</taxon>
        <taxon>Lactobacillales</taxon>
        <taxon>Lactobacillaceae</taxon>
        <taxon>Xylocopilactobacillus</taxon>
    </lineage>
</organism>
<evidence type="ECO:0000313" key="2">
    <source>
        <dbReference type="EMBL" id="BDR59102.1"/>
    </source>
</evidence>
<evidence type="ECO:0000256" key="1">
    <source>
        <dbReference type="SAM" id="Phobius"/>
    </source>
</evidence>
<keyword evidence="1" id="KW-1133">Transmembrane helix</keyword>
<keyword evidence="3" id="KW-1185">Reference proteome</keyword>
<dbReference type="KEGG" id="xap:XA3_15430"/>
<dbReference type="EMBL" id="AP026802">
    <property type="protein sequence ID" value="BDR59102.1"/>
    <property type="molecule type" value="Genomic_DNA"/>
</dbReference>
<accession>A0AAU9DE27</accession>
<keyword evidence="1" id="KW-0812">Transmembrane</keyword>
<protein>
    <submittedName>
        <fullName evidence="2">Uncharacterized protein</fullName>
    </submittedName>
</protein>
<name>A0AAU9DE27_9LACO</name>
<feature type="transmembrane region" description="Helical" evidence="1">
    <location>
        <begin position="6"/>
        <end position="27"/>
    </location>
</feature>
<proteinExistence type="predicted"/>
<dbReference type="AlphaFoldDB" id="A0AAU9DE27"/>